<protein>
    <submittedName>
        <fullName evidence="1">Uncharacterized protein</fullName>
    </submittedName>
</protein>
<name>A0ACC0BKI3_CATRO</name>
<evidence type="ECO:0000313" key="1">
    <source>
        <dbReference type="EMBL" id="KAI5673108.1"/>
    </source>
</evidence>
<accession>A0ACC0BKI3</accession>
<proteinExistence type="predicted"/>
<sequence length="137" mass="15270">MEEPREDDCRVPLISSLFCLCVSAGGVLLVIYVFVPSSSKPWFPLVAFILIGSPWIFWILAYIYTCIKACIRSSRLEDRQISRRSYHARSRAIDEPNSSSNDGRKHVHFGGVEVHEGGGDSSVSSSKEIEMPFTSSV</sequence>
<evidence type="ECO:0000313" key="2">
    <source>
        <dbReference type="Proteomes" id="UP001060085"/>
    </source>
</evidence>
<organism evidence="1 2">
    <name type="scientific">Catharanthus roseus</name>
    <name type="common">Madagascar periwinkle</name>
    <name type="synonym">Vinca rosea</name>
    <dbReference type="NCBI Taxonomy" id="4058"/>
    <lineage>
        <taxon>Eukaryota</taxon>
        <taxon>Viridiplantae</taxon>
        <taxon>Streptophyta</taxon>
        <taxon>Embryophyta</taxon>
        <taxon>Tracheophyta</taxon>
        <taxon>Spermatophyta</taxon>
        <taxon>Magnoliopsida</taxon>
        <taxon>eudicotyledons</taxon>
        <taxon>Gunneridae</taxon>
        <taxon>Pentapetalae</taxon>
        <taxon>asterids</taxon>
        <taxon>lamiids</taxon>
        <taxon>Gentianales</taxon>
        <taxon>Apocynaceae</taxon>
        <taxon>Rauvolfioideae</taxon>
        <taxon>Vinceae</taxon>
        <taxon>Catharanthinae</taxon>
        <taxon>Catharanthus</taxon>
    </lineage>
</organism>
<keyword evidence="2" id="KW-1185">Reference proteome</keyword>
<dbReference type="Proteomes" id="UP001060085">
    <property type="component" value="Linkage Group LG03"/>
</dbReference>
<reference evidence="2" key="1">
    <citation type="journal article" date="2023" name="Nat. Plants">
        <title>Single-cell RNA sequencing provides a high-resolution roadmap for understanding the multicellular compartmentation of specialized metabolism.</title>
        <authorList>
            <person name="Sun S."/>
            <person name="Shen X."/>
            <person name="Li Y."/>
            <person name="Li Y."/>
            <person name="Wang S."/>
            <person name="Li R."/>
            <person name="Zhang H."/>
            <person name="Shen G."/>
            <person name="Guo B."/>
            <person name="Wei J."/>
            <person name="Xu J."/>
            <person name="St-Pierre B."/>
            <person name="Chen S."/>
            <person name="Sun C."/>
        </authorList>
    </citation>
    <scope>NUCLEOTIDE SEQUENCE [LARGE SCALE GENOMIC DNA]</scope>
</reference>
<gene>
    <name evidence="1" type="ORF">M9H77_13472</name>
</gene>
<dbReference type="EMBL" id="CM044703">
    <property type="protein sequence ID" value="KAI5673108.1"/>
    <property type="molecule type" value="Genomic_DNA"/>
</dbReference>
<comment type="caution">
    <text evidence="1">The sequence shown here is derived from an EMBL/GenBank/DDBJ whole genome shotgun (WGS) entry which is preliminary data.</text>
</comment>